<evidence type="ECO:0000313" key="2">
    <source>
        <dbReference type="Proteomes" id="UP000699865"/>
    </source>
</evidence>
<name>A0ABS6KZ24_9GAMM</name>
<proteinExistence type="predicted"/>
<evidence type="ECO:0000313" key="1">
    <source>
        <dbReference type="EMBL" id="MBU9834315.1"/>
    </source>
</evidence>
<comment type="caution">
    <text evidence="1">The sequence shown here is derived from an EMBL/GenBank/DDBJ whole genome shotgun (WGS) entry which is preliminary data.</text>
</comment>
<keyword evidence="2" id="KW-1185">Reference proteome</keyword>
<dbReference type="Proteomes" id="UP000699865">
    <property type="component" value="Unassembled WGS sequence"/>
</dbReference>
<evidence type="ECO:0008006" key="3">
    <source>
        <dbReference type="Google" id="ProtNLM"/>
    </source>
</evidence>
<gene>
    <name evidence="1" type="ORF">J1786_05660</name>
</gene>
<organism evidence="1 2">
    <name type="scientific">Rahnella perminowiae</name>
    <dbReference type="NCBI Taxonomy" id="2816244"/>
    <lineage>
        <taxon>Bacteria</taxon>
        <taxon>Pseudomonadati</taxon>
        <taxon>Pseudomonadota</taxon>
        <taxon>Gammaproteobacteria</taxon>
        <taxon>Enterobacterales</taxon>
        <taxon>Yersiniaceae</taxon>
        <taxon>Rahnella</taxon>
    </lineage>
</organism>
<protein>
    <recommendedName>
        <fullName evidence="3">DUF2946 domain-containing protein</fullName>
    </recommendedName>
</protein>
<reference evidence="1 2" key="1">
    <citation type="submission" date="2021-03" db="EMBL/GenBank/DDBJ databases">
        <title>Five novel Rahnella species.</title>
        <authorList>
            <person name="Brady C."/>
            <person name="Asselin J."/>
            <person name="Beer S."/>
            <person name="Bruberg M.B."/>
            <person name="Crampton B."/>
            <person name="Venter S."/>
            <person name="Arnold D."/>
            <person name="Denman S."/>
        </authorList>
    </citation>
    <scope>NUCLEOTIDE SEQUENCE [LARGE SCALE GENOMIC DNA]</scope>
    <source>
        <strain evidence="1 2">L72c</strain>
    </source>
</reference>
<sequence length="139" mass="15290">MSVRFAISQFMHSLRLPGKRVSALLFALCWLILNSQLALASHQCDMRPPVENTPMAHNMTMQTPDSPEYMQSQSVLCEKHCIPERTPSDSGSVPLVALPVLPALAMITVDASTAVTTADWVAPPVTPPPAEVQFCRYRE</sequence>
<dbReference type="RefSeq" id="WP_217137833.1">
    <property type="nucleotide sequence ID" value="NZ_JAFMOS010000625.1"/>
</dbReference>
<accession>A0ABS6KZ24</accession>
<dbReference type="EMBL" id="JAFMOU010000062">
    <property type="protein sequence ID" value="MBU9834315.1"/>
    <property type="molecule type" value="Genomic_DNA"/>
</dbReference>